<dbReference type="EMBL" id="CP017754">
    <property type="protein sequence ID" value="AOZ06416.1"/>
    <property type="molecule type" value="Genomic_DNA"/>
</dbReference>
<organism evidence="2 3">
    <name type="scientific">Cupriavidus malaysiensis</name>
    <dbReference type="NCBI Taxonomy" id="367825"/>
    <lineage>
        <taxon>Bacteria</taxon>
        <taxon>Pseudomonadati</taxon>
        <taxon>Pseudomonadota</taxon>
        <taxon>Betaproteobacteria</taxon>
        <taxon>Burkholderiales</taxon>
        <taxon>Burkholderiaceae</taxon>
        <taxon>Cupriavidus</taxon>
    </lineage>
</organism>
<evidence type="ECO:0008006" key="4">
    <source>
        <dbReference type="Google" id="ProtNLM"/>
    </source>
</evidence>
<protein>
    <recommendedName>
        <fullName evidence="4">Lipoprotein</fullName>
    </recommendedName>
</protein>
<evidence type="ECO:0000256" key="1">
    <source>
        <dbReference type="SAM" id="MobiDB-lite"/>
    </source>
</evidence>
<sequence length="279" mass="28141">MHVKYLMITIAAATVTACGGGGDSGSLSSLVSQPTTPTPAPTPTPTPTPSQVPQSAAEGIWIGTTNTNRTVNGVVLNDGSYYLFYSPAGQPGQIGGVIQGSGTAKGGSYASGDGRDFNLAANTLTALSLSSSYQEQKTLAGMVTYVAAGGPTETLTTVYSSMYEAKPALSALAGQYSVQIGVLGTVGTATLAVGSDGSLVGSSASISTSTSNSCGISGTLAPRDRGNAYDATIVFDVNCAYPTQTTKGAAYFDASSKRLYVVTVNNERTRAAAIVGTRP</sequence>
<reference evidence="2 3" key="1">
    <citation type="submission" date="2016-10" db="EMBL/GenBank/DDBJ databases">
        <title>Complete genome sequences of three Cupriavidus strains isolated from various Malaysian environments.</title>
        <authorList>
            <person name="Abdullah A.A.-A."/>
            <person name="Shafie N.A.H."/>
            <person name="Lau N.S."/>
        </authorList>
    </citation>
    <scope>NUCLEOTIDE SEQUENCE [LARGE SCALE GENOMIC DNA]</scope>
    <source>
        <strain evidence="2 3">USMAA1020</strain>
    </source>
</reference>
<feature type="region of interest" description="Disordered" evidence="1">
    <location>
        <begin position="23"/>
        <end position="54"/>
    </location>
</feature>
<feature type="compositionally biased region" description="Pro residues" evidence="1">
    <location>
        <begin position="36"/>
        <end position="50"/>
    </location>
</feature>
<evidence type="ECO:0000313" key="3">
    <source>
        <dbReference type="Proteomes" id="UP000177515"/>
    </source>
</evidence>
<accession>A0ABN4TJ66</accession>
<feature type="compositionally biased region" description="Low complexity" evidence="1">
    <location>
        <begin position="25"/>
        <end position="35"/>
    </location>
</feature>
<dbReference type="Proteomes" id="UP000177515">
    <property type="component" value="Chromosome 1"/>
</dbReference>
<dbReference type="PROSITE" id="PS51257">
    <property type="entry name" value="PROKAR_LIPOPROTEIN"/>
    <property type="match status" value="1"/>
</dbReference>
<evidence type="ECO:0000313" key="2">
    <source>
        <dbReference type="EMBL" id="AOZ06416.1"/>
    </source>
</evidence>
<keyword evidence="3" id="KW-1185">Reference proteome</keyword>
<proteinExistence type="predicted"/>
<name>A0ABN4TJ66_9BURK</name>
<gene>
    <name evidence="2" type="ORF">BKK80_11730</name>
</gene>